<protein>
    <submittedName>
        <fullName evidence="2">Uncharacterized protein</fullName>
    </submittedName>
</protein>
<feature type="compositionally biased region" description="Polar residues" evidence="1">
    <location>
        <begin position="1"/>
        <end position="18"/>
    </location>
</feature>
<name>A0A2B7WI61_POLH7</name>
<organism evidence="2 3">
    <name type="scientific">Polytolypa hystricis (strain UAMH7299)</name>
    <dbReference type="NCBI Taxonomy" id="1447883"/>
    <lineage>
        <taxon>Eukaryota</taxon>
        <taxon>Fungi</taxon>
        <taxon>Dikarya</taxon>
        <taxon>Ascomycota</taxon>
        <taxon>Pezizomycotina</taxon>
        <taxon>Eurotiomycetes</taxon>
        <taxon>Eurotiomycetidae</taxon>
        <taxon>Onygenales</taxon>
        <taxon>Onygenales incertae sedis</taxon>
        <taxon>Polytolypa</taxon>
    </lineage>
</organism>
<dbReference type="OrthoDB" id="3860121at2759"/>
<feature type="region of interest" description="Disordered" evidence="1">
    <location>
        <begin position="1"/>
        <end position="20"/>
    </location>
</feature>
<sequence>MAMPAATNNMPPTSQTTDGLAPPLREVQEFEASLLAEPNDAGKFEQCVEKRDDLLEKHDGIETLIAAYEKVMSSQCKLYKEQKELCQQHRQDKTKNISIEQWGRFIGVAAAGENITKGRLNALTQVSKVWDRKRMQHYGWYTCGERYCKVLAAAANKVPDWSEATKKLNRLILRRIEIPGRRLHDTSKNPISQTDLENLKLWTDKNPYIKAKDPEGKELPYQELEKLPDGFGFDEFGLVVRSEFATVPGPDGNEHTEHQGGGHRADDLKVSEDSEASEDESTEDNGLKISEDESRRNDGSE</sequence>
<comment type="caution">
    <text evidence="2">The sequence shown here is derived from an EMBL/GenBank/DDBJ whole genome shotgun (WGS) entry which is preliminary data.</text>
</comment>
<evidence type="ECO:0000256" key="1">
    <source>
        <dbReference type="SAM" id="MobiDB-lite"/>
    </source>
</evidence>
<dbReference type="EMBL" id="PDNA01000368">
    <property type="protein sequence ID" value="PGG96302.1"/>
    <property type="molecule type" value="Genomic_DNA"/>
</dbReference>
<feature type="compositionally biased region" description="Basic and acidic residues" evidence="1">
    <location>
        <begin position="252"/>
        <end position="272"/>
    </location>
</feature>
<keyword evidence="3" id="KW-1185">Reference proteome</keyword>
<feature type="region of interest" description="Disordered" evidence="1">
    <location>
        <begin position="245"/>
        <end position="301"/>
    </location>
</feature>
<reference evidence="2 3" key="1">
    <citation type="submission" date="2017-10" db="EMBL/GenBank/DDBJ databases">
        <title>Comparative genomics in systemic dimorphic fungi from Ajellomycetaceae.</title>
        <authorList>
            <person name="Munoz J.F."/>
            <person name="Mcewen J.G."/>
            <person name="Clay O.K."/>
            <person name="Cuomo C.A."/>
        </authorList>
    </citation>
    <scope>NUCLEOTIDE SEQUENCE [LARGE SCALE GENOMIC DNA]</scope>
    <source>
        <strain evidence="2 3">UAMH7299</strain>
    </source>
</reference>
<feature type="non-terminal residue" evidence="2">
    <location>
        <position position="301"/>
    </location>
</feature>
<dbReference type="AlphaFoldDB" id="A0A2B7WI61"/>
<feature type="compositionally biased region" description="Basic and acidic residues" evidence="1">
    <location>
        <begin position="285"/>
        <end position="301"/>
    </location>
</feature>
<feature type="compositionally biased region" description="Acidic residues" evidence="1">
    <location>
        <begin position="273"/>
        <end position="283"/>
    </location>
</feature>
<dbReference type="STRING" id="1447883.A0A2B7WI61"/>
<evidence type="ECO:0000313" key="3">
    <source>
        <dbReference type="Proteomes" id="UP000224634"/>
    </source>
</evidence>
<dbReference type="Proteomes" id="UP000224634">
    <property type="component" value="Unassembled WGS sequence"/>
</dbReference>
<evidence type="ECO:0000313" key="2">
    <source>
        <dbReference type="EMBL" id="PGG96302.1"/>
    </source>
</evidence>
<accession>A0A2B7WI61</accession>
<proteinExistence type="predicted"/>
<gene>
    <name evidence="2" type="ORF">AJ80_09850</name>
</gene>